<accession>A0AA38LLB6</accession>
<evidence type="ECO:0000313" key="1">
    <source>
        <dbReference type="EMBL" id="KAH9327936.1"/>
    </source>
</evidence>
<reference evidence="1 2" key="1">
    <citation type="journal article" date="2021" name="Nat. Plants">
        <title>The Taxus genome provides insights into paclitaxel biosynthesis.</title>
        <authorList>
            <person name="Xiong X."/>
            <person name="Gou J."/>
            <person name="Liao Q."/>
            <person name="Li Y."/>
            <person name="Zhou Q."/>
            <person name="Bi G."/>
            <person name="Li C."/>
            <person name="Du R."/>
            <person name="Wang X."/>
            <person name="Sun T."/>
            <person name="Guo L."/>
            <person name="Liang H."/>
            <person name="Lu P."/>
            <person name="Wu Y."/>
            <person name="Zhang Z."/>
            <person name="Ro D.K."/>
            <person name="Shang Y."/>
            <person name="Huang S."/>
            <person name="Yan J."/>
        </authorList>
    </citation>
    <scope>NUCLEOTIDE SEQUENCE [LARGE SCALE GENOMIC DNA]</scope>
    <source>
        <strain evidence="1">Ta-2019</strain>
    </source>
</reference>
<comment type="caution">
    <text evidence="1">The sequence shown here is derived from an EMBL/GenBank/DDBJ whole genome shotgun (WGS) entry which is preliminary data.</text>
</comment>
<keyword evidence="2" id="KW-1185">Reference proteome</keyword>
<protein>
    <submittedName>
        <fullName evidence="1">Uncharacterized protein</fullName>
    </submittedName>
</protein>
<dbReference type="AlphaFoldDB" id="A0AA38LLB6"/>
<evidence type="ECO:0000313" key="2">
    <source>
        <dbReference type="Proteomes" id="UP000824469"/>
    </source>
</evidence>
<name>A0AA38LLB6_TAXCH</name>
<sequence>MSSEYKDLMDECEFTGLVNMPHFETDPDILNYLLSSYNSEDGIFYVTLNDGQMFQFSIEANDIHRFTGLPFRNLPIVTTKATLSGRRQEISQVN</sequence>
<dbReference type="EMBL" id="JAHRHJ020000001">
    <property type="protein sequence ID" value="KAH9327936.1"/>
    <property type="molecule type" value="Genomic_DNA"/>
</dbReference>
<proteinExistence type="predicted"/>
<organism evidence="1 2">
    <name type="scientific">Taxus chinensis</name>
    <name type="common">Chinese yew</name>
    <name type="synonym">Taxus wallichiana var. chinensis</name>
    <dbReference type="NCBI Taxonomy" id="29808"/>
    <lineage>
        <taxon>Eukaryota</taxon>
        <taxon>Viridiplantae</taxon>
        <taxon>Streptophyta</taxon>
        <taxon>Embryophyta</taxon>
        <taxon>Tracheophyta</taxon>
        <taxon>Spermatophyta</taxon>
        <taxon>Pinopsida</taxon>
        <taxon>Pinidae</taxon>
        <taxon>Conifers II</taxon>
        <taxon>Cupressales</taxon>
        <taxon>Taxaceae</taxon>
        <taxon>Taxus</taxon>
    </lineage>
</organism>
<gene>
    <name evidence="1" type="ORF">KI387_000044</name>
</gene>
<dbReference type="Proteomes" id="UP000824469">
    <property type="component" value="Unassembled WGS sequence"/>
</dbReference>
<feature type="non-terminal residue" evidence="1">
    <location>
        <position position="94"/>
    </location>
</feature>